<accession>A0A5B7KAH2</accession>
<comment type="caution">
    <text evidence="2">The sequence shown here is derived from an EMBL/GenBank/DDBJ whole genome shotgun (WGS) entry which is preliminary data.</text>
</comment>
<evidence type="ECO:0000313" key="3">
    <source>
        <dbReference type="Proteomes" id="UP000324222"/>
    </source>
</evidence>
<evidence type="ECO:0000313" key="2">
    <source>
        <dbReference type="EMBL" id="MPD03664.1"/>
    </source>
</evidence>
<name>A0A5B7KAH2_PORTR</name>
<organism evidence="2 3">
    <name type="scientific">Portunus trituberculatus</name>
    <name type="common">Swimming crab</name>
    <name type="synonym">Neptunus trituberculatus</name>
    <dbReference type="NCBI Taxonomy" id="210409"/>
    <lineage>
        <taxon>Eukaryota</taxon>
        <taxon>Metazoa</taxon>
        <taxon>Ecdysozoa</taxon>
        <taxon>Arthropoda</taxon>
        <taxon>Crustacea</taxon>
        <taxon>Multicrustacea</taxon>
        <taxon>Malacostraca</taxon>
        <taxon>Eumalacostraca</taxon>
        <taxon>Eucarida</taxon>
        <taxon>Decapoda</taxon>
        <taxon>Pleocyemata</taxon>
        <taxon>Brachyura</taxon>
        <taxon>Eubrachyura</taxon>
        <taxon>Portunoidea</taxon>
        <taxon>Portunidae</taxon>
        <taxon>Portuninae</taxon>
        <taxon>Portunus</taxon>
    </lineage>
</organism>
<evidence type="ECO:0000256" key="1">
    <source>
        <dbReference type="SAM" id="MobiDB-lite"/>
    </source>
</evidence>
<feature type="compositionally biased region" description="Basic and acidic residues" evidence="1">
    <location>
        <begin position="60"/>
        <end position="71"/>
    </location>
</feature>
<reference evidence="2 3" key="1">
    <citation type="submission" date="2019-05" db="EMBL/GenBank/DDBJ databases">
        <title>Another draft genome of Portunus trituberculatus and its Hox gene families provides insights of decapod evolution.</title>
        <authorList>
            <person name="Jeong J.-H."/>
            <person name="Song I."/>
            <person name="Kim S."/>
            <person name="Choi T."/>
            <person name="Kim D."/>
            <person name="Ryu S."/>
            <person name="Kim W."/>
        </authorList>
    </citation>
    <scope>NUCLEOTIDE SEQUENCE [LARGE SCALE GENOMIC DNA]</scope>
    <source>
        <tissue evidence="2">Muscle</tissue>
    </source>
</reference>
<keyword evidence="3" id="KW-1185">Reference proteome</keyword>
<sequence>MLFYTSSNAGECQGECGDEAGGAGEAGRSGLEVSQSASSIGRPAAVDGRVVGGGRLGGARKTDKEIKSCVS</sequence>
<dbReference type="Proteomes" id="UP000324222">
    <property type="component" value="Unassembled WGS sequence"/>
</dbReference>
<dbReference type="EMBL" id="VSRR010137247">
    <property type="protein sequence ID" value="MPD03664.1"/>
    <property type="molecule type" value="Genomic_DNA"/>
</dbReference>
<feature type="region of interest" description="Disordered" evidence="1">
    <location>
        <begin position="15"/>
        <end position="71"/>
    </location>
</feature>
<protein>
    <submittedName>
        <fullName evidence="2">Uncharacterized protein</fullName>
    </submittedName>
</protein>
<gene>
    <name evidence="2" type="ORF">E2C01_099309</name>
</gene>
<dbReference type="AlphaFoldDB" id="A0A5B7KAH2"/>
<proteinExistence type="predicted"/>